<dbReference type="Gramene" id="ERN06705">
    <property type="protein sequence ID" value="ERN06705"/>
    <property type="gene ID" value="AMTR_s00058p00216430"/>
</dbReference>
<name>W1PHZ3_AMBTC</name>
<evidence type="ECO:0000313" key="2">
    <source>
        <dbReference type="EMBL" id="ERN06705.1"/>
    </source>
</evidence>
<keyword evidence="3" id="KW-1185">Reference proteome</keyword>
<feature type="compositionally biased region" description="Basic residues" evidence="1">
    <location>
        <begin position="11"/>
        <end position="23"/>
    </location>
</feature>
<organism evidence="2 3">
    <name type="scientific">Amborella trichopoda</name>
    <dbReference type="NCBI Taxonomy" id="13333"/>
    <lineage>
        <taxon>Eukaryota</taxon>
        <taxon>Viridiplantae</taxon>
        <taxon>Streptophyta</taxon>
        <taxon>Embryophyta</taxon>
        <taxon>Tracheophyta</taxon>
        <taxon>Spermatophyta</taxon>
        <taxon>Magnoliopsida</taxon>
        <taxon>Amborellales</taxon>
        <taxon>Amborellaceae</taxon>
        <taxon>Amborella</taxon>
    </lineage>
</organism>
<reference evidence="3" key="1">
    <citation type="journal article" date="2013" name="Science">
        <title>The Amborella genome and the evolution of flowering plants.</title>
        <authorList>
            <consortium name="Amborella Genome Project"/>
        </authorList>
    </citation>
    <scope>NUCLEOTIDE SEQUENCE [LARGE SCALE GENOMIC DNA]</scope>
</reference>
<evidence type="ECO:0000313" key="3">
    <source>
        <dbReference type="Proteomes" id="UP000017836"/>
    </source>
</evidence>
<accession>W1PHZ3</accession>
<dbReference type="EMBL" id="KI393888">
    <property type="protein sequence ID" value="ERN06705.1"/>
    <property type="molecule type" value="Genomic_DNA"/>
</dbReference>
<dbReference type="HOGENOM" id="CLU_2375630_0_0_1"/>
<feature type="region of interest" description="Disordered" evidence="1">
    <location>
        <begin position="1"/>
        <end position="95"/>
    </location>
</feature>
<protein>
    <submittedName>
        <fullName evidence="2">Uncharacterized protein</fullName>
    </submittedName>
</protein>
<dbReference type="Proteomes" id="UP000017836">
    <property type="component" value="Unassembled WGS sequence"/>
</dbReference>
<evidence type="ECO:0000256" key="1">
    <source>
        <dbReference type="SAM" id="MobiDB-lite"/>
    </source>
</evidence>
<sequence>MSSIFNGAPATRHRLQSQNRRNRSTTSENRKARTCETCNFLRWNPADEERGRRERKARASKPGSSERRERVKHEKANPVSEERTDNLREKGALEL</sequence>
<feature type="compositionally biased region" description="Basic and acidic residues" evidence="1">
    <location>
        <begin position="64"/>
        <end position="95"/>
    </location>
</feature>
<dbReference type="AlphaFoldDB" id="W1PHZ3"/>
<proteinExistence type="predicted"/>
<gene>
    <name evidence="2" type="ORF">AMTR_s00058p00216430</name>
</gene>